<evidence type="ECO:0000256" key="1">
    <source>
        <dbReference type="SAM" id="MobiDB-lite"/>
    </source>
</evidence>
<feature type="compositionally biased region" description="Basic and acidic residues" evidence="1">
    <location>
        <begin position="221"/>
        <end position="230"/>
    </location>
</feature>
<reference evidence="4" key="2">
    <citation type="submission" date="2015-01" db="EMBL/GenBank/DDBJ databases">
        <title>Evolutionary Origins and Diversification of the Mycorrhizal Mutualists.</title>
        <authorList>
            <consortium name="DOE Joint Genome Institute"/>
            <consortium name="Mycorrhizal Genomics Consortium"/>
            <person name="Kohler A."/>
            <person name="Kuo A."/>
            <person name="Nagy L.G."/>
            <person name="Floudas D."/>
            <person name="Copeland A."/>
            <person name="Barry K.W."/>
            <person name="Cichocki N."/>
            <person name="Veneault-Fourrey C."/>
            <person name="LaButti K."/>
            <person name="Lindquist E.A."/>
            <person name="Lipzen A."/>
            <person name="Lundell T."/>
            <person name="Morin E."/>
            <person name="Murat C."/>
            <person name="Riley R."/>
            <person name="Ohm R."/>
            <person name="Sun H."/>
            <person name="Tunlid A."/>
            <person name="Henrissat B."/>
            <person name="Grigoriev I.V."/>
            <person name="Hibbett D.S."/>
            <person name="Martin F."/>
        </authorList>
    </citation>
    <scope>NUCLEOTIDE SEQUENCE [LARGE SCALE GENOMIC DNA]</scope>
    <source>
        <strain evidence="4">MUT 4182</strain>
    </source>
</reference>
<dbReference type="PANTHER" id="PTHR38248:SF2">
    <property type="entry name" value="FUNK1 11"/>
    <property type="match status" value="1"/>
</dbReference>
<dbReference type="STRING" id="1051891.A0A0C3KZT1"/>
<sequence>MDEPHNIDDQLPTMQPQPQSTPMALKTSSTRSFSNHSRDDICNFLKEELARSTELVTADSFLRFANLQTLWDSTEWSKMVTKLTDDETQQQLKRGWHGIPNETDQYKPFCDWVEHLIPFITELPNQPSARKIRFLPWGNKNLGCTPGFLGGEEVPGTASAFRPDVVCIPSDVTDFGKWSQVLVPMEFKKKKSSSTARGNAAPSTSGTPTLEVPPTPSTSHSRSDLKRSRPEDDESAGQEKKARTSTAYPTHRFESLATPSSSPAGSSHSPTLDDLQLARYAMETLAAVGDRTHVFGLVVKFPGVALWYFDRCGAVCTSALNLDTSEGFLPFLKFLSALVYMGDDALGFNPFFADSSNTTAAGIRKGLQDLTVNIPDYNDTSLKLLKELDRRTGLVGRATLVWKAQLRENGGESGGTARDVVIKSSWQHSARKPEWEILSELHEQDQARNHIVHCFHGWEQPGATGSSQRVRFGQPAAHIVDDRALRHTVLEYLNPITELSQPFHIPSIGWNIMQAINFLNDMQWYHRDISIGNMGFSIHPDCGGVLIKLHDFDLSKHHSSNSGAPHWTGTLPFMSIELLEQPTVEHKIGFEVEALIWTLLWIVRVYANGVDENKPADHPLRTWFTHGNNLESLAAAKMRYLQMLVGYTNEFYGELEVDMADLAFQWHDMRNDQLKERRRKNKPKLLSESLYEMPGFITIQEWMTEKEWNSPREPCSCGEHCVYLTP</sequence>
<feature type="compositionally biased region" description="Polar residues" evidence="1">
    <location>
        <begin position="26"/>
        <end position="35"/>
    </location>
</feature>
<dbReference type="SUPFAM" id="SSF56112">
    <property type="entry name" value="Protein kinase-like (PK-like)"/>
    <property type="match status" value="1"/>
</dbReference>
<dbReference type="PROSITE" id="PS50011">
    <property type="entry name" value="PROTEIN_KINASE_DOM"/>
    <property type="match status" value="1"/>
</dbReference>
<evidence type="ECO:0000313" key="4">
    <source>
        <dbReference type="Proteomes" id="UP000054248"/>
    </source>
</evidence>
<dbReference type="InterPro" id="IPR040976">
    <property type="entry name" value="Pkinase_fungal"/>
</dbReference>
<dbReference type="InterPro" id="IPR000719">
    <property type="entry name" value="Prot_kinase_dom"/>
</dbReference>
<proteinExistence type="predicted"/>
<accession>A0A0C3KZT1</accession>
<dbReference type="EMBL" id="KN823017">
    <property type="protein sequence ID" value="KIO26883.1"/>
    <property type="molecule type" value="Genomic_DNA"/>
</dbReference>
<dbReference type="Pfam" id="PF17667">
    <property type="entry name" value="Pkinase_fungal"/>
    <property type="match status" value="2"/>
</dbReference>
<protein>
    <recommendedName>
        <fullName evidence="2">Protein kinase domain-containing protein</fullName>
    </recommendedName>
</protein>
<feature type="domain" description="Protein kinase" evidence="2">
    <location>
        <begin position="335"/>
        <end position="726"/>
    </location>
</feature>
<gene>
    <name evidence="3" type="ORF">M407DRAFT_23827</name>
</gene>
<dbReference type="Proteomes" id="UP000054248">
    <property type="component" value="Unassembled WGS sequence"/>
</dbReference>
<feature type="region of interest" description="Disordered" evidence="1">
    <location>
        <begin position="1"/>
        <end position="35"/>
    </location>
</feature>
<feature type="region of interest" description="Disordered" evidence="1">
    <location>
        <begin position="188"/>
        <end position="270"/>
    </location>
</feature>
<dbReference type="GO" id="GO:0005524">
    <property type="term" value="F:ATP binding"/>
    <property type="evidence" value="ECO:0007669"/>
    <property type="project" value="InterPro"/>
</dbReference>
<dbReference type="AlphaFoldDB" id="A0A0C3KZT1"/>
<evidence type="ECO:0000313" key="3">
    <source>
        <dbReference type="EMBL" id="KIO26883.1"/>
    </source>
</evidence>
<feature type="compositionally biased region" description="Polar residues" evidence="1">
    <location>
        <begin position="193"/>
        <end position="208"/>
    </location>
</feature>
<dbReference type="HOGENOM" id="CLU_396997_0_0_1"/>
<dbReference type="GO" id="GO:0004672">
    <property type="term" value="F:protein kinase activity"/>
    <property type="evidence" value="ECO:0007669"/>
    <property type="project" value="InterPro"/>
</dbReference>
<reference evidence="3 4" key="1">
    <citation type="submission" date="2014-04" db="EMBL/GenBank/DDBJ databases">
        <authorList>
            <consortium name="DOE Joint Genome Institute"/>
            <person name="Kuo A."/>
            <person name="Girlanda M."/>
            <person name="Perotto S."/>
            <person name="Kohler A."/>
            <person name="Nagy L.G."/>
            <person name="Floudas D."/>
            <person name="Copeland A."/>
            <person name="Barry K.W."/>
            <person name="Cichocki N."/>
            <person name="Veneault-Fourrey C."/>
            <person name="LaButti K."/>
            <person name="Lindquist E.A."/>
            <person name="Lipzen A."/>
            <person name="Lundell T."/>
            <person name="Morin E."/>
            <person name="Murat C."/>
            <person name="Sun H."/>
            <person name="Tunlid A."/>
            <person name="Henrissat B."/>
            <person name="Grigoriev I.V."/>
            <person name="Hibbett D.S."/>
            <person name="Martin F."/>
            <person name="Nordberg H.P."/>
            <person name="Cantor M.N."/>
            <person name="Hua S.X."/>
        </authorList>
    </citation>
    <scope>NUCLEOTIDE SEQUENCE [LARGE SCALE GENOMIC DNA]</scope>
    <source>
        <strain evidence="3 4">MUT 4182</strain>
    </source>
</reference>
<name>A0A0C3KZT1_9AGAM</name>
<dbReference type="InterPro" id="IPR011009">
    <property type="entry name" value="Kinase-like_dom_sf"/>
</dbReference>
<dbReference type="OrthoDB" id="5569250at2759"/>
<evidence type="ECO:0000259" key="2">
    <source>
        <dbReference type="PROSITE" id="PS50011"/>
    </source>
</evidence>
<feature type="compositionally biased region" description="Low complexity" evidence="1">
    <location>
        <begin position="255"/>
        <end position="270"/>
    </location>
</feature>
<organism evidence="3 4">
    <name type="scientific">Tulasnella calospora MUT 4182</name>
    <dbReference type="NCBI Taxonomy" id="1051891"/>
    <lineage>
        <taxon>Eukaryota</taxon>
        <taxon>Fungi</taxon>
        <taxon>Dikarya</taxon>
        <taxon>Basidiomycota</taxon>
        <taxon>Agaricomycotina</taxon>
        <taxon>Agaricomycetes</taxon>
        <taxon>Cantharellales</taxon>
        <taxon>Tulasnellaceae</taxon>
        <taxon>Tulasnella</taxon>
    </lineage>
</organism>
<dbReference type="Gene3D" id="1.10.510.10">
    <property type="entry name" value="Transferase(Phosphotransferase) domain 1"/>
    <property type="match status" value="1"/>
</dbReference>
<feature type="compositionally biased region" description="Low complexity" evidence="1">
    <location>
        <begin position="10"/>
        <end position="23"/>
    </location>
</feature>
<keyword evidence="4" id="KW-1185">Reference proteome</keyword>
<dbReference type="PANTHER" id="PTHR38248">
    <property type="entry name" value="FUNK1 6"/>
    <property type="match status" value="1"/>
</dbReference>